<accession>K3X3D9</accession>
<organism evidence="2 3">
    <name type="scientific">Globisporangium ultimum (strain ATCC 200006 / CBS 805.95 / DAOM BR144)</name>
    <name type="common">Pythium ultimum</name>
    <dbReference type="NCBI Taxonomy" id="431595"/>
    <lineage>
        <taxon>Eukaryota</taxon>
        <taxon>Sar</taxon>
        <taxon>Stramenopiles</taxon>
        <taxon>Oomycota</taxon>
        <taxon>Peronosporomycetes</taxon>
        <taxon>Pythiales</taxon>
        <taxon>Pythiaceae</taxon>
        <taxon>Globisporangium</taxon>
    </lineage>
</organism>
<reference evidence="3" key="1">
    <citation type="journal article" date="2010" name="Genome Biol.">
        <title>Genome sequence of the necrotrophic plant pathogen Pythium ultimum reveals original pathogenicity mechanisms and effector repertoire.</title>
        <authorList>
            <person name="Levesque C.A."/>
            <person name="Brouwer H."/>
            <person name="Cano L."/>
            <person name="Hamilton J.P."/>
            <person name="Holt C."/>
            <person name="Huitema E."/>
            <person name="Raffaele S."/>
            <person name="Robideau G.P."/>
            <person name="Thines M."/>
            <person name="Win J."/>
            <person name="Zerillo M.M."/>
            <person name="Beakes G.W."/>
            <person name="Boore J.L."/>
            <person name="Busam D."/>
            <person name="Dumas B."/>
            <person name="Ferriera S."/>
            <person name="Fuerstenberg S.I."/>
            <person name="Gachon C.M."/>
            <person name="Gaulin E."/>
            <person name="Govers F."/>
            <person name="Grenville-Briggs L."/>
            <person name="Horner N."/>
            <person name="Hostetler J."/>
            <person name="Jiang R.H."/>
            <person name="Johnson J."/>
            <person name="Krajaejun T."/>
            <person name="Lin H."/>
            <person name="Meijer H.J."/>
            <person name="Moore B."/>
            <person name="Morris P."/>
            <person name="Phuntmart V."/>
            <person name="Puiu D."/>
            <person name="Shetty J."/>
            <person name="Stajich J.E."/>
            <person name="Tripathy S."/>
            <person name="Wawra S."/>
            <person name="van West P."/>
            <person name="Whitty B.R."/>
            <person name="Coutinho P.M."/>
            <person name="Henrissat B."/>
            <person name="Martin F."/>
            <person name="Thomas P.D."/>
            <person name="Tyler B.M."/>
            <person name="De Vries R.P."/>
            <person name="Kamoun S."/>
            <person name="Yandell M."/>
            <person name="Tisserat N."/>
            <person name="Buell C.R."/>
        </authorList>
    </citation>
    <scope>NUCLEOTIDE SEQUENCE</scope>
    <source>
        <strain evidence="3">DAOM:BR144</strain>
    </source>
</reference>
<keyword evidence="3" id="KW-1185">Reference proteome</keyword>
<dbReference type="Gene3D" id="2.40.70.10">
    <property type="entry name" value="Acid Proteases"/>
    <property type="match status" value="1"/>
</dbReference>
<name>K3X3D9_GLOUD</name>
<protein>
    <recommendedName>
        <fullName evidence="1">Peptidase A1 domain-containing protein</fullName>
    </recommendedName>
</protein>
<dbReference type="EnsemblProtists" id="PYU1_T011738">
    <property type="protein sequence ID" value="PYU1_T011738"/>
    <property type="gene ID" value="PYU1_G011712"/>
</dbReference>
<feature type="domain" description="Peptidase A1" evidence="1">
    <location>
        <begin position="47"/>
        <end position="118"/>
    </location>
</feature>
<dbReference type="VEuPathDB" id="FungiDB:PYU1_G011712"/>
<dbReference type="InterPro" id="IPR033121">
    <property type="entry name" value="PEPTIDASE_A1"/>
</dbReference>
<reference evidence="3" key="2">
    <citation type="submission" date="2010-04" db="EMBL/GenBank/DDBJ databases">
        <authorList>
            <person name="Buell R."/>
            <person name="Hamilton J."/>
            <person name="Hostetler J."/>
        </authorList>
    </citation>
    <scope>NUCLEOTIDE SEQUENCE [LARGE SCALE GENOMIC DNA]</scope>
    <source>
        <strain evidence="3">DAOM:BR144</strain>
    </source>
</reference>
<dbReference type="STRING" id="431595.K3X3D9"/>
<evidence type="ECO:0000313" key="3">
    <source>
        <dbReference type="Proteomes" id="UP000019132"/>
    </source>
</evidence>
<dbReference type="GO" id="GO:0004190">
    <property type="term" value="F:aspartic-type endopeptidase activity"/>
    <property type="evidence" value="ECO:0007669"/>
    <property type="project" value="InterPro"/>
</dbReference>
<dbReference type="InterPro" id="IPR021109">
    <property type="entry name" value="Peptidase_aspartic_dom_sf"/>
</dbReference>
<proteinExistence type="predicted"/>
<dbReference type="EMBL" id="GL376611">
    <property type="status" value="NOT_ANNOTATED_CDS"/>
    <property type="molecule type" value="Genomic_DNA"/>
</dbReference>
<evidence type="ECO:0000313" key="2">
    <source>
        <dbReference type="EnsemblProtists" id="PYU1_T011738"/>
    </source>
</evidence>
<evidence type="ECO:0000259" key="1">
    <source>
        <dbReference type="PROSITE" id="PS51767"/>
    </source>
</evidence>
<dbReference type="PROSITE" id="PS51767">
    <property type="entry name" value="PEPTIDASE_A1"/>
    <property type="match status" value="1"/>
</dbReference>
<dbReference type="GO" id="GO:0006508">
    <property type="term" value="P:proteolysis"/>
    <property type="evidence" value="ECO:0007669"/>
    <property type="project" value="InterPro"/>
</dbReference>
<dbReference type="PROSITE" id="PS00141">
    <property type="entry name" value="ASP_PROTEASE"/>
    <property type="match status" value="1"/>
</dbReference>
<dbReference type="SUPFAM" id="SSF50630">
    <property type="entry name" value="Acid proteases"/>
    <property type="match status" value="1"/>
</dbReference>
<dbReference type="Proteomes" id="UP000019132">
    <property type="component" value="Unassembled WGS sequence"/>
</dbReference>
<dbReference type="HOGENOM" id="CLU_2079274_0_0_1"/>
<dbReference type="InParanoid" id="K3X3D9"/>
<reference evidence="2" key="3">
    <citation type="submission" date="2015-02" db="UniProtKB">
        <authorList>
            <consortium name="EnsemblProtists"/>
        </authorList>
    </citation>
    <scope>IDENTIFICATION</scope>
    <source>
        <strain evidence="2">DAOM BR144</strain>
    </source>
</reference>
<sequence length="118" mass="12917">MTTTSKIPLTRQNPAWTVLKDPTRRLDDDKSAVKSVIPLINYKSSTYLAELLVDGDKHVVLVDTGSSDFWLSCAYVGDKTCARTCPYGATVISYGSGDVCVEKSTATLQVGDFKIKDY</sequence>
<dbReference type="AlphaFoldDB" id="K3X3D9"/>
<dbReference type="InterPro" id="IPR001969">
    <property type="entry name" value="Aspartic_peptidase_AS"/>
</dbReference>